<keyword evidence="5 9" id="KW-0822">Tryptophan biosynthesis</keyword>
<feature type="binding site" evidence="9">
    <location>
        <position position="91"/>
    </location>
    <ligand>
        <name>Mg(2+)</name>
        <dbReference type="ChEBI" id="CHEBI:18420"/>
        <label>1</label>
    </ligand>
</feature>
<dbReference type="AlphaFoldDB" id="A0A4R2P9D6"/>
<comment type="similarity">
    <text evidence="9">Belongs to the anthranilate phosphoribosyltransferase family.</text>
</comment>
<dbReference type="GO" id="GO:0004048">
    <property type="term" value="F:anthranilate phosphoribosyltransferase activity"/>
    <property type="evidence" value="ECO:0007669"/>
    <property type="project" value="UniProtKB-UniRule"/>
</dbReference>
<dbReference type="UniPathway" id="UPA00035">
    <property type="reaction ID" value="UER00041"/>
</dbReference>
<comment type="similarity">
    <text evidence="8">In the C-terminal section; belongs to the anthranilate phosphoribosyltransferase family.</text>
</comment>
<dbReference type="PANTHER" id="PTHR43285:SF2">
    <property type="entry name" value="ANTHRANILATE PHOSPHORIBOSYLTRANSFERASE"/>
    <property type="match status" value="1"/>
</dbReference>
<feature type="binding site" evidence="9">
    <location>
        <position position="224"/>
    </location>
    <ligand>
        <name>Mg(2+)</name>
        <dbReference type="ChEBI" id="CHEBI:18420"/>
        <label>2</label>
    </ligand>
</feature>
<dbReference type="FunFam" id="3.40.1030.10:FF:000002">
    <property type="entry name" value="Anthranilate phosphoribosyltransferase"/>
    <property type="match status" value="1"/>
</dbReference>
<dbReference type="OrthoDB" id="9806430at2"/>
<reference evidence="12 13" key="1">
    <citation type="submission" date="2019-03" db="EMBL/GenBank/DDBJ databases">
        <title>Genomic Encyclopedia of Type Strains, Phase IV (KMG-IV): sequencing the most valuable type-strain genomes for metagenomic binning, comparative biology and taxonomic classification.</title>
        <authorList>
            <person name="Goeker M."/>
        </authorList>
    </citation>
    <scope>NUCLEOTIDE SEQUENCE [LARGE SCALE GENOMIC DNA]</scope>
    <source>
        <strain evidence="12 13">DSM 19377</strain>
    </source>
</reference>
<dbReference type="Pfam" id="PF02885">
    <property type="entry name" value="Glycos_trans_3N"/>
    <property type="match status" value="1"/>
</dbReference>
<feature type="binding site" evidence="9">
    <location>
        <position position="87"/>
    </location>
    <ligand>
        <name>5-phospho-alpha-D-ribose 1-diphosphate</name>
        <dbReference type="ChEBI" id="CHEBI:58017"/>
    </ligand>
</feature>
<dbReference type="InterPro" id="IPR036320">
    <property type="entry name" value="Glycosyl_Trfase_fam3_N_dom_sf"/>
</dbReference>
<dbReference type="RefSeq" id="WP_132743234.1">
    <property type="nucleotide sequence ID" value="NZ_SLXK01000002.1"/>
</dbReference>
<feature type="binding site" evidence="9">
    <location>
        <begin position="82"/>
        <end position="83"/>
    </location>
    <ligand>
        <name>5-phospho-alpha-D-ribose 1-diphosphate</name>
        <dbReference type="ChEBI" id="CHEBI:58017"/>
    </ligand>
</feature>
<keyword evidence="9" id="KW-0479">Metal-binding</keyword>
<dbReference type="EMBL" id="SLXK01000002">
    <property type="protein sequence ID" value="TCP31639.1"/>
    <property type="molecule type" value="Genomic_DNA"/>
</dbReference>
<evidence type="ECO:0000256" key="5">
    <source>
        <dbReference type="ARBA" id="ARBA00022822"/>
    </source>
</evidence>
<dbReference type="InterPro" id="IPR005940">
    <property type="entry name" value="Anthranilate_Pribosyl_Tfrase"/>
</dbReference>
<evidence type="ECO:0000256" key="2">
    <source>
        <dbReference type="ARBA" id="ARBA00022605"/>
    </source>
</evidence>
<comment type="catalytic activity">
    <reaction evidence="7 9">
        <text>N-(5-phospho-beta-D-ribosyl)anthranilate + diphosphate = 5-phospho-alpha-D-ribose 1-diphosphate + anthranilate</text>
        <dbReference type="Rhea" id="RHEA:11768"/>
        <dbReference type="ChEBI" id="CHEBI:16567"/>
        <dbReference type="ChEBI" id="CHEBI:18277"/>
        <dbReference type="ChEBI" id="CHEBI:33019"/>
        <dbReference type="ChEBI" id="CHEBI:58017"/>
        <dbReference type="EC" id="2.4.2.18"/>
    </reaction>
</comment>
<organism evidence="12 13">
    <name type="scientific">Scopulibacillus darangshiensis</name>
    <dbReference type="NCBI Taxonomy" id="442528"/>
    <lineage>
        <taxon>Bacteria</taxon>
        <taxon>Bacillati</taxon>
        <taxon>Bacillota</taxon>
        <taxon>Bacilli</taxon>
        <taxon>Bacillales</taxon>
        <taxon>Sporolactobacillaceae</taxon>
        <taxon>Scopulibacillus</taxon>
    </lineage>
</organism>
<keyword evidence="4 9" id="KW-0808">Transferase</keyword>
<evidence type="ECO:0000256" key="4">
    <source>
        <dbReference type="ARBA" id="ARBA00022679"/>
    </source>
</evidence>
<feature type="binding site" evidence="9">
    <location>
        <begin position="107"/>
        <end position="115"/>
    </location>
    <ligand>
        <name>5-phospho-alpha-D-ribose 1-diphosphate</name>
        <dbReference type="ChEBI" id="CHEBI:58017"/>
    </ligand>
</feature>
<dbReference type="Gene3D" id="3.40.1030.10">
    <property type="entry name" value="Nucleoside phosphorylase/phosphoribosyltransferase catalytic domain"/>
    <property type="match status" value="1"/>
</dbReference>
<dbReference type="SUPFAM" id="SSF52418">
    <property type="entry name" value="Nucleoside phosphorylase/phosphoribosyltransferase catalytic domain"/>
    <property type="match status" value="1"/>
</dbReference>
<name>A0A4R2P9D6_9BACL</name>
<dbReference type="Proteomes" id="UP000295416">
    <property type="component" value="Unassembled WGS sequence"/>
</dbReference>
<evidence type="ECO:0000256" key="3">
    <source>
        <dbReference type="ARBA" id="ARBA00022676"/>
    </source>
</evidence>
<keyword evidence="3 9" id="KW-0328">Glycosyltransferase</keyword>
<dbReference type="InterPro" id="IPR000312">
    <property type="entry name" value="Glycosyl_Trfase_fam3"/>
</dbReference>
<keyword evidence="9" id="KW-0460">Magnesium</keyword>
<comment type="function">
    <text evidence="9">Catalyzes the transfer of the phosphoribosyl group of 5-phosphorylribose-1-pyrophosphate (PRPP) to anthranilate to yield N-(5'-phosphoribosyl)-anthranilate (PRA).</text>
</comment>
<dbReference type="Pfam" id="PF00591">
    <property type="entry name" value="Glycos_transf_3"/>
    <property type="match status" value="1"/>
</dbReference>
<dbReference type="PANTHER" id="PTHR43285">
    <property type="entry name" value="ANTHRANILATE PHOSPHORIBOSYLTRANSFERASE"/>
    <property type="match status" value="1"/>
</dbReference>
<keyword evidence="2 9" id="KW-0028">Amino-acid biosynthesis</keyword>
<dbReference type="EC" id="2.4.2.18" evidence="9"/>
<protein>
    <recommendedName>
        <fullName evidence="9">Anthranilate phosphoribosyltransferase</fullName>
        <ecNumber evidence="9">2.4.2.18</ecNumber>
    </recommendedName>
</protein>
<evidence type="ECO:0000256" key="8">
    <source>
        <dbReference type="ARBA" id="ARBA00061188"/>
    </source>
</evidence>
<accession>A0A4R2P9D6</accession>
<comment type="subunit">
    <text evidence="9">Homodimer.</text>
</comment>
<dbReference type="InterPro" id="IPR017459">
    <property type="entry name" value="Glycosyl_Trfase_fam3_N_dom"/>
</dbReference>
<keyword evidence="6 9" id="KW-0057">Aromatic amino acid biosynthesis</keyword>
<gene>
    <name evidence="9" type="primary">trpD</name>
    <name evidence="12" type="ORF">EV207_102129</name>
</gene>
<comment type="cofactor">
    <cofactor evidence="9">
        <name>Mg(2+)</name>
        <dbReference type="ChEBI" id="CHEBI:18420"/>
    </cofactor>
    <text evidence="9">Binds 2 magnesium ions per monomer.</text>
</comment>
<feature type="domain" description="Glycosyl transferase family 3" evidence="10">
    <location>
        <begin position="72"/>
        <end position="324"/>
    </location>
</feature>
<dbReference type="SUPFAM" id="SSF47648">
    <property type="entry name" value="Nucleoside phosphorylase/phosphoribosyltransferase N-terminal domain"/>
    <property type="match status" value="1"/>
</dbReference>
<dbReference type="GO" id="GO:0005829">
    <property type="term" value="C:cytosol"/>
    <property type="evidence" value="ECO:0007669"/>
    <property type="project" value="TreeGrafter"/>
</dbReference>
<feature type="binding site" evidence="9">
    <location>
        <position position="110"/>
    </location>
    <ligand>
        <name>anthranilate</name>
        <dbReference type="ChEBI" id="CHEBI:16567"/>
        <label>1</label>
    </ligand>
</feature>
<evidence type="ECO:0000256" key="1">
    <source>
        <dbReference type="ARBA" id="ARBA00004907"/>
    </source>
</evidence>
<keyword evidence="13" id="KW-1185">Reference proteome</keyword>
<comment type="caution">
    <text evidence="9">Lacks conserved residue(s) required for the propagation of feature annotation.</text>
</comment>
<feature type="binding site" evidence="9">
    <location>
        <position position="79"/>
    </location>
    <ligand>
        <name>anthranilate</name>
        <dbReference type="ChEBI" id="CHEBI:16567"/>
        <label>1</label>
    </ligand>
</feature>
<feature type="binding site" evidence="9">
    <location>
        <position position="79"/>
    </location>
    <ligand>
        <name>5-phospho-alpha-D-ribose 1-diphosphate</name>
        <dbReference type="ChEBI" id="CHEBI:58017"/>
    </ligand>
</feature>
<dbReference type="Gene3D" id="1.20.970.10">
    <property type="entry name" value="Transferase, Pyrimidine Nucleoside Phosphorylase, Chain C"/>
    <property type="match status" value="1"/>
</dbReference>
<proteinExistence type="inferred from homology"/>
<feature type="binding site" evidence="9">
    <location>
        <begin position="89"/>
        <end position="92"/>
    </location>
    <ligand>
        <name>5-phospho-alpha-D-ribose 1-diphosphate</name>
        <dbReference type="ChEBI" id="CHEBI:58017"/>
    </ligand>
</feature>
<feature type="binding site" evidence="9">
    <location>
        <position position="119"/>
    </location>
    <ligand>
        <name>5-phospho-alpha-D-ribose 1-diphosphate</name>
        <dbReference type="ChEBI" id="CHEBI:58017"/>
    </ligand>
</feature>
<evidence type="ECO:0000256" key="6">
    <source>
        <dbReference type="ARBA" id="ARBA00023141"/>
    </source>
</evidence>
<evidence type="ECO:0000313" key="12">
    <source>
        <dbReference type="EMBL" id="TCP31639.1"/>
    </source>
</evidence>
<comment type="caution">
    <text evidence="12">The sequence shown here is derived from an EMBL/GenBank/DDBJ whole genome shotgun (WGS) entry which is preliminary data.</text>
</comment>
<dbReference type="HAMAP" id="MF_00211">
    <property type="entry name" value="TrpD"/>
    <property type="match status" value="1"/>
</dbReference>
<sequence length="340" mass="36680">MFKKVLNQLMDGKTLTESEAASMMDMIMTGEASKSQIASFLSIIRYRGETTSELTGFTRSMRSHALTLVHDEDVMDTCGTGGDGASTFNISTASAILLSSMGVKVAKHGNRAVSSKSGSADVLEQLGIPTQTTTAEAVRSLKENDMCFLFAPLYHGSMKHAAGPRQELGFRTTFNILGPLVNPADSQKQLIGVYDHELARKMAETLVRLGTKRSLFVTGAGGLDEVAVYGKTEMILVDDGRIEAFSLTPEEVGLERGPIEAIQVNNVKESAELIEAIFSGEAETGAVNTLLLNAGCGLYVYGKAKTIAEGVHEARNALVSGRAYRHLESLRTMREMRHHA</sequence>
<feature type="binding site" evidence="9">
    <location>
        <position position="225"/>
    </location>
    <ligand>
        <name>Mg(2+)</name>
        <dbReference type="ChEBI" id="CHEBI:18420"/>
        <label>2</label>
    </ligand>
</feature>
<dbReference type="NCBIfam" id="TIGR01245">
    <property type="entry name" value="trpD"/>
    <property type="match status" value="1"/>
</dbReference>
<evidence type="ECO:0000259" key="11">
    <source>
        <dbReference type="Pfam" id="PF02885"/>
    </source>
</evidence>
<feature type="binding site" evidence="9">
    <location>
        <position position="225"/>
    </location>
    <ligand>
        <name>Mg(2+)</name>
        <dbReference type="ChEBI" id="CHEBI:18420"/>
        <label>1</label>
    </ligand>
</feature>
<feature type="binding site" evidence="9">
    <location>
        <position position="165"/>
    </location>
    <ligand>
        <name>anthranilate</name>
        <dbReference type="ChEBI" id="CHEBI:16567"/>
        <label>2</label>
    </ligand>
</feature>
<dbReference type="GO" id="GO:0000162">
    <property type="term" value="P:L-tryptophan biosynthetic process"/>
    <property type="evidence" value="ECO:0007669"/>
    <property type="project" value="UniProtKB-UniRule"/>
</dbReference>
<dbReference type="InterPro" id="IPR035902">
    <property type="entry name" value="Nuc_phospho_transferase"/>
</dbReference>
<comment type="pathway">
    <text evidence="1 9">Amino-acid biosynthesis; L-tryptophan biosynthesis; L-tryptophan from chorismate: step 2/5.</text>
</comment>
<dbReference type="GO" id="GO:0000287">
    <property type="term" value="F:magnesium ion binding"/>
    <property type="evidence" value="ECO:0007669"/>
    <property type="project" value="UniProtKB-UniRule"/>
</dbReference>
<feature type="domain" description="Glycosyl transferase family 3 N-terminal" evidence="11">
    <location>
        <begin position="3"/>
        <end position="65"/>
    </location>
</feature>
<evidence type="ECO:0000256" key="9">
    <source>
        <dbReference type="HAMAP-Rule" id="MF_00211"/>
    </source>
</evidence>
<evidence type="ECO:0000256" key="7">
    <source>
        <dbReference type="ARBA" id="ARBA00052328"/>
    </source>
</evidence>
<evidence type="ECO:0000313" key="13">
    <source>
        <dbReference type="Proteomes" id="UP000295416"/>
    </source>
</evidence>
<evidence type="ECO:0000259" key="10">
    <source>
        <dbReference type="Pfam" id="PF00591"/>
    </source>
</evidence>